<dbReference type="OrthoDB" id="5244399at2"/>
<evidence type="ECO:0000256" key="1">
    <source>
        <dbReference type="ARBA" id="ARBA00010690"/>
    </source>
</evidence>
<dbReference type="InterPro" id="IPR006135">
    <property type="entry name" value="T3SS_substrate_exporter"/>
</dbReference>
<comment type="similarity">
    <text evidence="1">Belongs to the type III secretion exporter family.</text>
</comment>
<dbReference type="Proteomes" id="UP000091926">
    <property type="component" value="Chromosome"/>
</dbReference>
<keyword evidence="2" id="KW-0969">Cilium</keyword>
<reference evidence="2 3" key="1">
    <citation type="submission" date="2016-06" db="EMBL/GenBank/DDBJ databases">
        <title>Complete genome sequences of Bordetella bronchialis and Bordetella flabilis.</title>
        <authorList>
            <person name="LiPuma J.J."/>
            <person name="Spilker T."/>
        </authorList>
    </citation>
    <scope>NUCLEOTIDE SEQUENCE [LARGE SCALE GENOMIC DNA]</scope>
    <source>
        <strain evidence="2 3">AU10664</strain>
    </source>
</reference>
<dbReference type="KEGG" id="bfz:BAU07_15180"/>
<keyword evidence="2" id="KW-0966">Cell projection</keyword>
<evidence type="ECO:0000313" key="3">
    <source>
        <dbReference type="Proteomes" id="UP000091926"/>
    </source>
</evidence>
<evidence type="ECO:0000313" key="2">
    <source>
        <dbReference type="EMBL" id="ANN78266.1"/>
    </source>
</evidence>
<name>A0A193GFP6_9BORD</name>
<gene>
    <name evidence="2" type="ORF">BAU07_15180</name>
</gene>
<dbReference type="Pfam" id="PF01312">
    <property type="entry name" value="Bac_export_2"/>
    <property type="match status" value="1"/>
</dbReference>
<protein>
    <submittedName>
        <fullName evidence="2">Flagellar biosynthesis protein FlhB</fullName>
    </submittedName>
</protein>
<dbReference type="PANTHER" id="PTHR30531">
    <property type="entry name" value="FLAGELLAR BIOSYNTHETIC PROTEIN FLHB"/>
    <property type="match status" value="1"/>
</dbReference>
<dbReference type="GO" id="GO:0009306">
    <property type="term" value="P:protein secretion"/>
    <property type="evidence" value="ECO:0007669"/>
    <property type="project" value="InterPro"/>
</dbReference>
<dbReference type="EMBL" id="CP016172">
    <property type="protein sequence ID" value="ANN78266.1"/>
    <property type="molecule type" value="Genomic_DNA"/>
</dbReference>
<keyword evidence="3" id="KW-1185">Reference proteome</keyword>
<dbReference type="InterPro" id="IPR029025">
    <property type="entry name" value="T3SS_substrate_exporter_C"/>
</dbReference>
<dbReference type="SUPFAM" id="SSF160544">
    <property type="entry name" value="EscU C-terminal domain-like"/>
    <property type="match status" value="1"/>
</dbReference>
<organism evidence="2 3">
    <name type="scientific">Bordetella flabilis</name>
    <dbReference type="NCBI Taxonomy" id="463014"/>
    <lineage>
        <taxon>Bacteria</taxon>
        <taxon>Pseudomonadati</taxon>
        <taxon>Pseudomonadota</taxon>
        <taxon>Betaproteobacteria</taxon>
        <taxon>Burkholderiales</taxon>
        <taxon>Alcaligenaceae</taxon>
        <taxon>Bordetella</taxon>
    </lineage>
</organism>
<dbReference type="AlphaFoldDB" id="A0A193GFP6"/>
<proteinExistence type="inferred from homology"/>
<dbReference type="PANTHER" id="PTHR30531:SF12">
    <property type="entry name" value="FLAGELLAR BIOSYNTHETIC PROTEIN FLHB"/>
    <property type="match status" value="1"/>
</dbReference>
<dbReference type="STRING" id="463014.BAU07_15180"/>
<dbReference type="GO" id="GO:0005886">
    <property type="term" value="C:plasma membrane"/>
    <property type="evidence" value="ECO:0007669"/>
    <property type="project" value="TreeGrafter"/>
</dbReference>
<accession>A0A193GFP6</accession>
<keyword evidence="2" id="KW-0282">Flagellum</keyword>
<dbReference type="Gene3D" id="3.40.1690.10">
    <property type="entry name" value="secretion proteins EscU"/>
    <property type="match status" value="1"/>
</dbReference>
<sequence>MTATTPAPGHEPARHAAVALSYEEGETAPRVVAKGYGTLAETIIRTARENGMYVHQSPELVGLLMQVDLDAHIPPQLYLAVAELLAWLYRLEAGSADPAREPSPENLR</sequence>
<dbReference type="RefSeq" id="WP_066659251.1">
    <property type="nucleotide sequence ID" value="NZ_CBCSCL010000009.1"/>
</dbReference>